<evidence type="ECO:0000256" key="1">
    <source>
        <dbReference type="SAM" id="SignalP"/>
    </source>
</evidence>
<accession>A0A1Z4N0B0</accession>
<keyword evidence="1" id="KW-0732">Signal</keyword>
<evidence type="ECO:0008006" key="4">
    <source>
        <dbReference type="Google" id="ProtNLM"/>
    </source>
</evidence>
<dbReference type="RefSeq" id="WP_190445693.1">
    <property type="nucleotide sequence ID" value="NZ_CAWNJS010000001.1"/>
</dbReference>
<evidence type="ECO:0000313" key="2">
    <source>
        <dbReference type="EMBL" id="BAY99168.1"/>
    </source>
</evidence>
<dbReference type="NCBIfam" id="TIGR04155">
    <property type="entry name" value="cyano_PEP"/>
    <property type="match status" value="1"/>
</dbReference>
<organism evidence="2 3">
    <name type="scientific">Tolypothrix tenuis PCC 7101</name>
    <dbReference type="NCBI Taxonomy" id="231146"/>
    <lineage>
        <taxon>Bacteria</taxon>
        <taxon>Bacillati</taxon>
        <taxon>Cyanobacteriota</taxon>
        <taxon>Cyanophyceae</taxon>
        <taxon>Nostocales</taxon>
        <taxon>Tolypothrichaceae</taxon>
        <taxon>Tolypothrix</taxon>
    </lineage>
</organism>
<dbReference type="InterPro" id="IPR026374">
    <property type="entry name" value="Cyano_PEP"/>
</dbReference>
<evidence type="ECO:0000313" key="3">
    <source>
        <dbReference type="Proteomes" id="UP000218785"/>
    </source>
</evidence>
<keyword evidence="3" id="KW-1185">Reference proteome</keyword>
<protein>
    <recommendedName>
        <fullName evidence="4">PEP-CTERM protein-sorting domain-containing protein</fullName>
    </recommendedName>
</protein>
<dbReference type="Proteomes" id="UP000218785">
    <property type="component" value="Chromosome"/>
</dbReference>
<dbReference type="AlphaFoldDB" id="A0A1Z4N0B0"/>
<name>A0A1Z4N0B0_9CYAN</name>
<reference evidence="2 3" key="1">
    <citation type="submission" date="2017-06" db="EMBL/GenBank/DDBJ databases">
        <title>Genome sequencing of cyanobaciteial culture collection at National Institute for Environmental Studies (NIES).</title>
        <authorList>
            <person name="Hirose Y."/>
            <person name="Shimura Y."/>
            <person name="Fujisawa T."/>
            <person name="Nakamura Y."/>
            <person name="Kawachi M."/>
        </authorList>
    </citation>
    <scope>NUCLEOTIDE SEQUENCE [LARGE SCALE GENOMIC DNA]</scope>
    <source>
        <strain evidence="2 3">NIES-37</strain>
    </source>
</reference>
<proteinExistence type="predicted"/>
<feature type="chain" id="PRO_5012261173" description="PEP-CTERM protein-sorting domain-containing protein" evidence="1">
    <location>
        <begin position="29"/>
        <end position="215"/>
    </location>
</feature>
<dbReference type="KEGG" id="ttq:NIES37_31470"/>
<sequence length="215" mass="22462">MAFKTIGLGLALTCGTFAVGSTLAPAQAAFINIVGTSNFLNGGQNSPATDTISFSNGKVESFGGALFSGLALNSKVNVASVNLANPTNIQVDGAETKAKYTGTSSNPFLTFLGDPGLTFQINNSFSVTRTRDTDFNTTSAKFNFLGAFYKNGQFLSKGIVTPNEITGKSGSFSMTIESQDVPEPFTILGSVTALGMGVALKKKQIQKLKKEKVTA</sequence>
<dbReference type="NCBIfam" id="TIGR02595">
    <property type="entry name" value="PEP_CTERM"/>
    <property type="match status" value="1"/>
</dbReference>
<dbReference type="InterPro" id="IPR013424">
    <property type="entry name" value="Ice-binding_C"/>
</dbReference>
<gene>
    <name evidence="2" type="ORF">NIES37_31470</name>
</gene>
<feature type="signal peptide" evidence="1">
    <location>
        <begin position="1"/>
        <end position="28"/>
    </location>
</feature>
<dbReference type="EMBL" id="AP018248">
    <property type="protein sequence ID" value="BAY99168.1"/>
    <property type="molecule type" value="Genomic_DNA"/>
</dbReference>